<dbReference type="GO" id="GO:0010427">
    <property type="term" value="F:abscisic acid binding"/>
    <property type="evidence" value="ECO:0007669"/>
    <property type="project" value="InterPro"/>
</dbReference>
<keyword evidence="3" id="KW-0568">Pathogenesis-related protein</keyword>
<evidence type="ECO:0000256" key="1">
    <source>
        <dbReference type="ARBA" id="ARBA00009744"/>
    </source>
</evidence>
<dbReference type="InterPro" id="IPR050279">
    <property type="entry name" value="Plant_def-hormone_signal"/>
</dbReference>
<proteinExistence type="inferred from homology"/>
<dbReference type="SMART" id="SM01037">
    <property type="entry name" value="Bet_v_1"/>
    <property type="match status" value="1"/>
</dbReference>
<organism evidence="5 6">
    <name type="scientific">Hevea brasiliensis</name>
    <name type="common">Para rubber tree</name>
    <name type="synonym">Siphonia brasiliensis</name>
    <dbReference type="NCBI Taxonomy" id="3981"/>
    <lineage>
        <taxon>Eukaryota</taxon>
        <taxon>Viridiplantae</taxon>
        <taxon>Streptophyta</taxon>
        <taxon>Embryophyta</taxon>
        <taxon>Tracheophyta</taxon>
        <taxon>Spermatophyta</taxon>
        <taxon>Magnoliopsida</taxon>
        <taxon>eudicotyledons</taxon>
        <taxon>Gunneridae</taxon>
        <taxon>Pentapetalae</taxon>
        <taxon>rosids</taxon>
        <taxon>fabids</taxon>
        <taxon>Malpighiales</taxon>
        <taxon>Euphorbiaceae</taxon>
        <taxon>Crotonoideae</taxon>
        <taxon>Micrandreae</taxon>
        <taxon>Hevea</taxon>
    </lineage>
</organism>
<protein>
    <recommendedName>
        <fullName evidence="4">Bet v I/Major latex protein domain-containing protein</fullName>
    </recommendedName>
</protein>
<dbReference type="GO" id="GO:0005737">
    <property type="term" value="C:cytoplasm"/>
    <property type="evidence" value="ECO:0007669"/>
    <property type="project" value="TreeGrafter"/>
</dbReference>
<dbReference type="EMBL" id="JAAGAX010000016">
    <property type="protein sequence ID" value="KAF2289131.1"/>
    <property type="molecule type" value="Genomic_DNA"/>
</dbReference>
<comment type="caution">
    <text evidence="5">The sequence shown here is derived from an EMBL/GenBank/DDBJ whole genome shotgun (WGS) entry which is preliminary data.</text>
</comment>
<gene>
    <name evidence="5" type="ORF">GH714_029045</name>
</gene>
<dbReference type="PRINTS" id="PR00634">
    <property type="entry name" value="BETALLERGEN"/>
</dbReference>
<dbReference type="PROSITE" id="PS00451">
    <property type="entry name" value="PATHOGENESIS_BETVI"/>
    <property type="match status" value="1"/>
</dbReference>
<dbReference type="SUPFAM" id="SSF55961">
    <property type="entry name" value="Bet v1-like"/>
    <property type="match status" value="2"/>
</dbReference>
<dbReference type="GO" id="GO:0009738">
    <property type="term" value="P:abscisic acid-activated signaling pathway"/>
    <property type="evidence" value="ECO:0007669"/>
    <property type="project" value="InterPro"/>
</dbReference>
<evidence type="ECO:0000256" key="2">
    <source>
        <dbReference type="ARBA" id="ARBA00022821"/>
    </source>
</evidence>
<evidence type="ECO:0000313" key="5">
    <source>
        <dbReference type="EMBL" id="KAF2289131.1"/>
    </source>
</evidence>
<dbReference type="InterPro" id="IPR023393">
    <property type="entry name" value="START-like_dom_sf"/>
</dbReference>
<dbReference type="Gene3D" id="3.30.530.20">
    <property type="match status" value="2"/>
</dbReference>
<evidence type="ECO:0000313" key="6">
    <source>
        <dbReference type="Proteomes" id="UP000467840"/>
    </source>
</evidence>
<sequence>MGVLTYEAEVATGIPPTKMFKVFVLDADNIIPKILPQAIKSIEILEGNGGPGTIKKTTFAEGSEFKYVKNKIEAIDKDTFTYSYSSIEGEPWIDTLEKIYYEVKIVPSADGDPFARPQANTTQRVMLRSMKLLSRPVKKKSWQCSRLLKPTSWQILMPTTKRIPLSDREICSIPVFRLLCLKLIDYAFLYSTFSLANLATMGVFTYEEEVTSTVPAYRLFKAIALESDIIIPKVAPHAIKSSEIIEGDGGPGSIKKITFAEGSQFKYVKHKIEKLDKESFTYGYTIIDGDALAHTLEKISYETKFVPTPDGGCICKGISKYYTKGDFEIKEEDIKVGKEKARGMFKAIEAYLLANPDA</sequence>
<accession>A0A6A6KJK2</accession>
<evidence type="ECO:0000259" key="4">
    <source>
        <dbReference type="SMART" id="SM01037"/>
    </source>
</evidence>
<dbReference type="GO" id="GO:0005634">
    <property type="term" value="C:nucleus"/>
    <property type="evidence" value="ECO:0007669"/>
    <property type="project" value="TreeGrafter"/>
</dbReference>
<keyword evidence="2" id="KW-0611">Plant defense</keyword>
<feature type="domain" description="Bet v I/Major latex protein" evidence="4">
    <location>
        <begin position="201"/>
        <end position="355"/>
    </location>
</feature>
<dbReference type="Pfam" id="PF00407">
    <property type="entry name" value="Bet_v_1"/>
    <property type="match status" value="2"/>
</dbReference>
<dbReference type="CDD" id="cd07816">
    <property type="entry name" value="Bet_v1-like"/>
    <property type="match status" value="2"/>
</dbReference>
<dbReference type="InterPro" id="IPR024949">
    <property type="entry name" value="Bet_v_I_allergen"/>
</dbReference>
<dbReference type="InterPro" id="IPR000916">
    <property type="entry name" value="Bet_v_I/MLP"/>
</dbReference>
<dbReference type="GO" id="GO:0006952">
    <property type="term" value="P:defense response"/>
    <property type="evidence" value="ECO:0007669"/>
    <property type="project" value="UniProtKB-KW"/>
</dbReference>
<keyword evidence="6" id="KW-1185">Reference proteome</keyword>
<dbReference type="Proteomes" id="UP000467840">
    <property type="component" value="Chromosome 8"/>
</dbReference>
<dbReference type="GO" id="GO:0004864">
    <property type="term" value="F:protein phosphatase inhibitor activity"/>
    <property type="evidence" value="ECO:0007669"/>
    <property type="project" value="InterPro"/>
</dbReference>
<dbReference type="AlphaFoldDB" id="A0A6A6KJK2"/>
<dbReference type="PANTHER" id="PTHR31213">
    <property type="entry name" value="OS08G0374000 PROTEIN-RELATED"/>
    <property type="match status" value="1"/>
</dbReference>
<dbReference type="PANTHER" id="PTHR31213:SF188">
    <property type="entry name" value="BET V I_MAJOR LATEX PROTEIN DOMAIN-CONTAINING PROTEIN"/>
    <property type="match status" value="1"/>
</dbReference>
<name>A0A6A6KJK2_HEVBR</name>
<comment type="similarity">
    <text evidence="1">Belongs to the BetVI family.</text>
</comment>
<dbReference type="GO" id="GO:0038023">
    <property type="term" value="F:signaling receptor activity"/>
    <property type="evidence" value="ECO:0007669"/>
    <property type="project" value="InterPro"/>
</dbReference>
<dbReference type="FunFam" id="3.30.530.20:FF:000007">
    <property type="entry name" value="Major pollen allergen Bet v 1-A"/>
    <property type="match status" value="2"/>
</dbReference>
<reference evidence="5 6" key="1">
    <citation type="journal article" date="2020" name="Mol. Plant">
        <title>The Chromosome-Based Rubber Tree Genome Provides New Insights into Spurge Genome Evolution and Rubber Biosynthesis.</title>
        <authorList>
            <person name="Liu J."/>
            <person name="Shi C."/>
            <person name="Shi C.C."/>
            <person name="Li W."/>
            <person name="Zhang Q.J."/>
            <person name="Zhang Y."/>
            <person name="Li K."/>
            <person name="Lu H.F."/>
            <person name="Shi C."/>
            <person name="Zhu S.T."/>
            <person name="Xiao Z.Y."/>
            <person name="Nan H."/>
            <person name="Yue Y."/>
            <person name="Zhu X.G."/>
            <person name="Wu Y."/>
            <person name="Hong X.N."/>
            <person name="Fan G.Y."/>
            <person name="Tong Y."/>
            <person name="Zhang D."/>
            <person name="Mao C.L."/>
            <person name="Liu Y.L."/>
            <person name="Hao S.J."/>
            <person name="Liu W.Q."/>
            <person name="Lv M.Q."/>
            <person name="Zhang H.B."/>
            <person name="Liu Y."/>
            <person name="Hu-Tang G.R."/>
            <person name="Wang J.P."/>
            <person name="Wang J.H."/>
            <person name="Sun Y.H."/>
            <person name="Ni S.B."/>
            <person name="Chen W.B."/>
            <person name="Zhang X.C."/>
            <person name="Jiao Y.N."/>
            <person name="Eichler E.E."/>
            <person name="Li G.H."/>
            <person name="Liu X."/>
            <person name="Gao L.Z."/>
        </authorList>
    </citation>
    <scope>NUCLEOTIDE SEQUENCE [LARGE SCALE GENOMIC DNA]</scope>
    <source>
        <strain evidence="6">cv. GT1</strain>
        <tissue evidence="5">Leaf</tissue>
    </source>
</reference>
<evidence type="ECO:0000256" key="3">
    <source>
        <dbReference type="ARBA" id="ARBA00023265"/>
    </source>
</evidence>